<dbReference type="GO" id="GO:0005737">
    <property type="term" value="C:cytoplasm"/>
    <property type="evidence" value="ECO:0007669"/>
    <property type="project" value="UniProtKB-SubCell"/>
</dbReference>
<evidence type="ECO:0000259" key="7">
    <source>
        <dbReference type="Pfam" id="PF24986"/>
    </source>
</evidence>
<dbReference type="PANTHER" id="PTHR33692:SF1">
    <property type="entry name" value="RIBOSOME MATURATION FACTOR RIMM"/>
    <property type="match status" value="1"/>
</dbReference>
<dbReference type="SUPFAM" id="SSF50346">
    <property type="entry name" value="PRC-barrel domain"/>
    <property type="match status" value="1"/>
</dbReference>
<dbReference type="InterPro" id="IPR009000">
    <property type="entry name" value="Transl_B-barrel_sf"/>
</dbReference>
<evidence type="ECO:0000313" key="8">
    <source>
        <dbReference type="EMBL" id="KJE22021.1"/>
    </source>
</evidence>
<dbReference type="NCBIfam" id="TIGR02273">
    <property type="entry name" value="16S_RimM"/>
    <property type="match status" value="1"/>
</dbReference>
<dbReference type="GO" id="GO:0005840">
    <property type="term" value="C:ribosome"/>
    <property type="evidence" value="ECO:0007669"/>
    <property type="project" value="InterPro"/>
</dbReference>
<dbReference type="InterPro" id="IPR002676">
    <property type="entry name" value="RimM_N"/>
</dbReference>
<evidence type="ECO:0000256" key="2">
    <source>
        <dbReference type="ARBA" id="ARBA00022517"/>
    </source>
</evidence>
<keyword evidence="1 5" id="KW-0963">Cytoplasm</keyword>
<name>A0A0D8BCU9_9ACTN</name>
<dbReference type="HAMAP" id="MF_00014">
    <property type="entry name" value="Ribosome_mat_RimM"/>
    <property type="match status" value="1"/>
</dbReference>
<dbReference type="Gene3D" id="2.40.30.60">
    <property type="entry name" value="RimM"/>
    <property type="match status" value="1"/>
</dbReference>
<dbReference type="GO" id="GO:0042274">
    <property type="term" value="P:ribosomal small subunit biogenesis"/>
    <property type="evidence" value="ECO:0007669"/>
    <property type="project" value="UniProtKB-UniRule"/>
</dbReference>
<dbReference type="Pfam" id="PF24986">
    <property type="entry name" value="PRC_RimM"/>
    <property type="match status" value="1"/>
</dbReference>
<feature type="domain" description="Ribosome maturation factor RimM PRC barrel" evidence="7">
    <location>
        <begin position="119"/>
        <end position="186"/>
    </location>
</feature>
<organism evidence="8 9">
    <name type="scientific">Frankia torreyi</name>
    <dbReference type="NCBI Taxonomy" id="1856"/>
    <lineage>
        <taxon>Bacteria</taxon>
        <taxon>Bacillati</taxon>
        <taxon>Actinomycetota</taxon>
        <taxon>Actinomycetes</taxon>
        <taxon>Frankiales</taxon>
        <taxon>Frankiaceae</taxon>
        <taxon>Frankia</taxon>
    </lineage>
</organism>
<evidence type="ECO:0000259" key="6">
    <source>
        <dbReference type="Pfam" id="PF01782"/>
    </source>
</evidence>
<evidence type="ECO:0000256" key="1">
    <source>
        <dbReference type="ARBA" id="ARBA00022490"/>
    </source>
</evidence>
<dbReference type="EMBL" id="JYFN01000028">
    <property type="protein sequence ID" value="KJE22021.1"/>
    <property type="molecule type" value="Genomic_DNA"/>
</dbReference>
<proteinExistence type="inferred from homology"/>
<evidence type="ECO:0000256" key="4">
    <source>
        <dbReference type="ARBA" id="ARBA00023186"/>
    </source>
</evidence>
<keyword evidence="3 5" id="KW-0698">rRNA processing</keyword>
<sequence>MPPVHPPPTSVTEPIVVGRIGRPHGVRGDVTIEVRTDVPQRRFALGAVLGREGGGAPLTVAVARWHSGRLLLRFEGVEDRGAAEALRDVLLTIDPAEAGPPVDDDEDAEGEAGDTWWDRDLVGLEAVTTAGAPLGRVTDVIHAPAGDLLAVGRPGGGEHLVPFVREIVPTVDPAAGRIVVDPPPGLLDLD</sequence>
<dbReference type="PATRIC" id="fig|1502723.3.peg.3061"/>
<comment type="subunit">
    <text evidence="5">Binds ribosomal protein uS19.</text>
</comment>
<dbReference type="InterPro" id="IPR056792">
    <property type="entry name" value="PRC_RimM"/>
</dbReference>
<dbReference type="GO" id="GO:0043022">
    <property type="term" value="F:ribosome binding"/>
    <property type="evidence" value="ECO:0007669"/>
    <property type="project" value="InterPro"/>
</dbReference>
<reference evidence="9" key="1">
    <citation type="submission" date="2015-02" db="EMBL/GenBank/DDBJ databases">
        <title>Draft Genome of Frankia sp. CpI1-S.</title>
        <authorList>
            <person name="Oshone R.T."/>
            <person name="Ngom M."/>
            <person name="Ghodhbane-Gtari F."/>
            <person name="Gtari M."/>
            <person name="Morris K."/>
            <person name="Thomas K."/>
            <person name="Sen A."/>
            <person name="Tisa L.S."/>
        </authorList>
    </citation>
    <scope>NUCLEOTIDE SEQUENCE [LARGE SCALE GENOMIC DNA]</scope>
    <source>
        <strain evidence="9">CpI1-S</strain>
    </source>
</reference>
<comment type="subcellular location">
    <subcellularLocation>
        <location evidence="5">Cytoplasm</location>
    </subcellularLocation>
</comment>
<keyword evidence="4 5" id="KW-0143">Chaperone</keyword>
<comment type="caution">
    <text evidence="8">The sequence shown here is derived from an EMBL/GenBank/DDBJ whole genome shotgun (WGS) entry which is preliminary data.</text>
</comment>
<dbReference type="Pfam" id="PF01782">
    <property type="entry name" value="RimM"/>
    <property type="match status" value="1"/>
</dbReference>
<dbReference type="GO" id="GO:0006364">
    <property type="term" value="P:rRNA processing"/>
    <property type="evidence" value="ECO:0007669"/>
    <property type="project" value="UniProtKB-UniRule"/>
</dbReference>
<comment type="domain">
    <text evidence="5">The PRC barrel domain binds ribosomal protein uS19.</text>
</comment>
<evidence type="ECO:0000256" key="3">
    <source>
        <dbReference type="ARBA" id="ARBA00022552"/>
    </source>
</evidence>
<comment type="function">
    <text evidence="5">An accessory protein needed during the final step in the assembly of 30S ribosomal subunit, possibly for assembly of the head region. Essential for efficient processing of 16S rRNA. May be needed both before and after RbfA during the maturation of 16S rRNA. It has affinity for free ribosomal 30S subunits but not for 70S ribosomes.</text>
</comment>
<dbReference type="Gene3D" id="2.30.30.240">
    <property type="entry name" value="PRC-barrel domain"/>
    <property type="match status" value="1"/>
</dbReference>
<dbReference type="AlphaFoldDB" id="A0A0D8BCU9"/>
<dbReference type="InterPro" id="IPR011961">
    <property type="entry name" value="RimM"/>
</dbReference>
<accession>A0A0D8BCU9</accession>
<dbReference type="InterPro" id="IPR011033">
    <property type="entry name" value="PRC_barrel-like_sf"/>
</dbReference>
<dbReference type="SUPFAM" id="SSF50447">
    <property type="entry name" value="Translation proteins"/>
    <property type="match status" value="1"/>
</dbReference>
<keyword evidence="9" id="KW-1185">Reference proteome</keyword>
<dbReference type="PANTHER" id="PTHR33692">
    <property type="entry name" value="RIBOSOME MATURATION FACTOR RIMM"/>
    <property type="match status" value="1"/>
</dbReference>
<dbReference type="Proteomes" id="UP000032545">
    <property type="component" value="Unassembled WGS sequence"/>
</dbReference>
<feature type="domain" description="RimM N-terminal" evidence="6">
    <location>
        <begin position="16"/>
        <end position="95"/>
    </location>
</feature>
<protein>
    <recommendedName>
        <fullName evidence="5">Ribosome maturation factor RimM</fullName>
    </recommendedName>
</protein>
<evidence type="ECO:0000256" key="5">
    <source>
        <dbReference type="HAMAP-Rule" id="MF_00014"/>
    </source>
</evidence>
<gene>
    <name evidence="5" type="primary">rimM</name>
    <name evidence="8" type="ORF">FF36_03611</name>
</gene>
<dbReference type="InterPro" id="IPR036976">
    <property type="entry name" value="RimM_N_sf"/>
</dbReference>
<keyword evidence="2 5" id="KW-0690">Ribosome biogenesis</keyword>
<reference evidence="8 9" key="2">
    <citation type="journal article" date="2016" name="Genome Announc.">
        <title>Permanent Draft Genome Sequences for Two Variants of Frankia sp. Strain CpI1, the First Frankia Strain Isolated from Root Nodules of Comptonia peregrina.</title>
        <authorList>
            <person name="Oshone R."/>
            <person name="Hurst S.G.IV."/>
            <person name="Abebe-Akele F."/>
            <person name="Simpson S."/>
            <person name="Morris K."/>
            <person name="Thomas W.K."/>
            <person name="Tisa L.S."/>
        </authorList>
    </citation>
    <scope>NUCLEOTIDE SEQUENCE [LARGE SCALE GENOMIC DNA]</scope>
    <source>
        <strain evidence="9">CpI1-S</strain>
    </source>
</reference>
<evidence type="ECO:0000313" key="9">
    <source>
        <dbReference type="Proteomes" id="UP000032545"/>
    </source>
</evidence>
<comment type="similarity">
    <text evidence="5">Belongs to the RimM family.</text>
</comment>